<proteinExistence type="predicted"/>
<dbReference type="InParanoid" id="A0A507ARP8"/>
<accession>A0A507ARP8</accession>
<feature type="region of interest" description="Disordered" evidence="1">
    <location>
        <begin position="16"/>
        <end position="61"/>
    </location>
</feature>
<evidence type="ECO:0000313" key="2">
    <source>
        <dbReference type="EMBL" id="TPX10483.1"/>
    </source>
</evidence>
<protein>
    <submittedName>
        <fullName evidence="2">Uncharacterized protein</fullName>
    </submittedName>
</protein>
<dbReference type="GeneID" id="41975980"/>
<feature type="region of interest" description="Disordered" evidence="1">
    <location>
        <begin position="103"/>
        <end position="133"/>
    </location>
</feature>
<dbReference type="AlphaFoldDB" id="A0A507ARP8"/>
<dbReference type="Proteomes" id="UP000319257">
    <property type="component" value="Unassembled WGS sequence"/>
</dbReference>
<keyword evidence="3" id="KW-1185">Reference proteome</keyword>
<name>A0A507ARP8_9PEZI</name>
<feature type="compositionally biased region" description="Polar residues" evidence="1">
    <location>
        <begin position="473"/>
        <end position="485"/>
    </location>
</feature>
<feature type="compositionally biased region" description="Basic and acidic residues" evidence="1">
    <location>
        <begin position="27"/>
        <end position="39"/>
    </location>
</feature>
<comment type="caution">
    <text evidence="2">The sequence shown here is derived from an EMBL/GenBank/DDBJ whole genome shotgun (WGS) entry which is preliminary data.</text>
</comment>
<feature type="region of interest" description="Disordered" evidence="1">
    <location>
        <begin position="521"/>
        <end position="558"/>
    </location>
</feature>
<organism evidence="2 3">
    <name type="scientific">Thyridium curvatum</name>
    <dbReference type="NCBI Taxonomy" id="1093900"/>
    <lineage>
        <taxon>Eukaryota</taxon>
        <taxon>Fungi</taxon>
        <taxon>Dikarya</taxon>
        <taxon>Ascomycota</taxon>
        <taxon>Pezizomycotina</taxon>
        <taxon>Sordariomycetes</taxon>
        <taxon>Sordariomycetidae</taxon>
        <taxon>Thyridiales</taxon>
        <taxon>Thyridiaceae</taxon>
        <taxon>Thyridium</taxon>
    </lineage>
</organism>
<dbReference type="RefSeq" id="XP_030992194.1">
    <property type="nucleotide sequence ID" value="XM_031143398.1"/>
</dbReference>
<dbReference type="OrthoDB" id="5213862at2759"/>
<feature type="region of interest" description="Disordered" evidence="1">
    <location>
        <begin position="148"/>
        <end position="170"/>
    </location>
</feature>
<feature type="region of interest" description="Disordered" evidence="1">
    <location>
        <begin position="472"/>
        <end position="506"/>
    </location>
</feature>
<feature type="region of interest" description="Disordered" evidence="1">
    <location>
        <begin position="403"/>
        <end position="456"/>
    </location>
</feature>
<evidence type="ECO:0000313" key="3">
    <source>
        <dbReference type="Proteomes" id="UP000319257"/>
    </source>
</evidence>
<reference evidence="2 3" key="1">
    <citation type="submission" date="2019-06" db="EMBL/GenBank/DDBJ databases">
        <title>Draft genome sequence of the filamentous fungus Phialemoniopsis curvata isolated from diesel fuel.</title>
        <authorList>
            <person name="Varaljay V.A."/>
            <person name="Lyon W.J."/>
            <person name="Crouch A.L."/>
            <person name="Drake C.E."/>
            <person name="Hollomon J.M."/>
            <person name="Nadeau L.J."/>
            <person name="Nunn H.S."/>
            <person name="Stevenson B.S."/>
            <person name="Bojanowski C.L."/>
            <person name="Crookes-Goodson W.J."/>
        </authorList>
    </citation>
    <scope>NUCLEOTIDE SEQUENCE [LARGE SCALE GENOMIC DNA]</scope>
    <source>
        <strain evidence="2 3">D216</strain>
    </source>
</reference>
<sequence length="569" mass="62398">MANFFHNRNILHDRPEPLHILKKTKSFRPERSHNPDPRRSSTGTCESFERPGADKPLTIPKKRARDVYPTIGGSGYRSADLWGPACSQDISALSLNEVLSRADENRKPSDLHPATSPGKGMAIPTMAPSSRHQSRMRTPLSPIRYCPQEDVPFDGPPTPTPQRPSSRRPAGAAVLVPCVTVTPESRAVDDDTVSLWSAVEISTQLSVCSGADGAGKLMSAGAGAQFVPRPVREDEIVPGSSRFGYLHDLTIDIVPTGHSLISNVLGNCTGEMVLVPGSTVLLLVEAQLKPRNPREHKGHVRQTSDELIEDLEQHLGSTRVEYLQVRFKYSHSAFPRQQNADAQAAADSSVQTRHETIVTAAIKRHNACSLWSPRPAPVANVLTKIVARHWGMDAAANLLQRMRASSRHGGRKPASLQAEQAASVKKREVPPRVDALVSPAGSQRSQRKAPAAASRVDSAGAIWKEIRRLSGHRSMSNLRRPSASRQRAKESSAPGYMANSTTPRRPTDRYAAVIRGQRSIGGDGLRNMASMSSDLTLDEEQRRSQKSSSFHRGDTKREPARWAWGAWWR</sequence>
<dbReference type="EMBL" id="SKBQ01000057">
    <property type="protein sequence ID" value="TPX10483.1"/>
    <property type="molecule type" value="Genomic_DNA"/>
</dbReference>
<gene>
    <name evidence="2" type="ORF">E0L32_008533</name>
</gene>
<evidence type="ECO:0000256" key="1">
    <source>
        <dbReference type="SAM" id="MobiDB-lite"/>
    </source>
</evidence>